<sequence length="131" mass="13943">MIKGKLTTRIGALASAFALVAGAQLATATPASAAFDGNCGSGELCLFFNVSYSGGMADFGGNISNYTSYNFYGTVHNLNDNSASGKNYSSFQDVHMHEHANYGGSGLEFNPNQWRSNLGASWTNRGSSHRW</sequence>
<evidence type="ECO:0000313" key="3">
    <source>
        <dbReference type="Proteomes" id="UP000249419"/>
    </source>
</evidence>
<dbReference type="Gene3D" id="2.60.20.10">
    <property type="entry name" value="Crystallins"/>
    <property type="match status" value="1"/>
</dbReference>
<proteinExistence type="predicted"/>
<dbReference type="RefSeq" id="WP_433355399.1">
    <property type="nucleotide sequence ID" value="NZ_CP192017.1"/>
</dbReference>
<gene>
    <name evidence="2" type="ORF">PSN13_05213</name>
</gene>
<feature type="signal peptide" evidence="1">
    <location>
        <begin position="1"/>
        <end position="33"/>
    </location>
</feature>
<evidence type="ECO:0000256" key="1">
    <source>
        <dbReference type="SAM" id="SignalP"/>
    </source>
</evidence>
<reference evidence="2 3" key="1">
    <citation type="submission" date="2018-03" db="EMBL/GenBank/DDBJ databases">
        <title>Defining the species Micromonospora saelicesensis and Micromonospora noduli under the framework of genomics.</title>
        <authorList>
            <person name="Riesco R."/>
            <person name="Trujillo M.E."/>
        </authorList>
    </citation>
    <scope>NUCLEOTIDE SEQUENCE [LARGE SCALE GENOMIC DNA]</scope>
    <source>
        <strain evidence="2 3">PSN13</strain>
    </source>
</reference>
<dbReference type="EMBL" id="PYAG01000034">
    <property type="protein sequence ID" value="RAO28933.1"/>
    <property type="molecule type" value="Genomic_DNA"/>
</dbReference>
<dbReference type="Pfam" id="PF03995">
    <property type="entry name" value="Inhibitor_I36"/>
    <property type="match status" value="1"/>
</dbReference>
<dbReference type="AlphaFoldDB" id="A0A328NFY1"/>
<evidence type="ECO:0000313" key="2">
    <source>
        <dbReference type="EMBL" id="RAO28933.1"/>
    </source>
</evidence>
<name>A0A328NFY1_9ACTN</name>
<accession>A0A328NFY1</accession>
<organism evidence="2 3">
    <name type="scientific">Micromonospora saelicesensis</name>
    <dbReference type="NCBI Taxonomy" id="285676"/>
    <lineage>
        <taxon>Bacteria</taxon>
        <taxon>Bacillati</taxon>
        <taxon>Actinomycetota</taxon>
        <taxon>Actinomycetes</taxon>
        <taxon>Micromonosporales</taxon>
        <taxon>Micromonosporaceae</taxon>
        <taxon>Micromonospora</taxon>
    </lineage>
</organism>
<keyword evidence="1" id="KW-0732">Signal</keyword>
<comment type="caution">
    <text evidence="2">The sequence shown here is derived from an EMBL/GenBank/DDBJ whole genome shotgun (WGS) entry which is preliminary data.</text>
</comment>
<protein>
    <recommendedName>
        <fullName evidence="4">Peptidase inhibitor family I36</fullName>
    </recommendedName>
</protein>
<feature type="chain" id="PRO_5016427075" description="Peptidase inhibitor family I36" evidence="1">
    <location>
        <begin position="34"/>
        <end position="131"/>
    </location>
</feature>
<evidence type="ECO:0008006" key="4">
    <source>
        <dbReference type="Google" id="ProtNLM"/>
    </source>
</evidence>
<dbReference type="Proteomes" id="UP000249419">
    <property type="component" value="Unassembled WGS sequence"/>
</dbReference>